<dbReference type="HAMAP" id="MF_03226">
    <property type="entry name" value="YJU2"/>
    <property type="match status" value="1"/>
</dbReference>
<keyword evidence="2" id="KW-0507">mRNA processing</keyword>
<dbReference type="InterPro" id="IPR007590">
    <property type="entry name" value="Saf4/Yju2"/>
</dbReference>
<dbReference type="VEuPathDB" id="FungiDB:FOXG_01505"/>
<evidence type="ECO:0000313" key="11">
    <source>
        <dbReference type="EnsemblFungi" id="FOXG_01505P0"/>
    </source>
</evidence>
<dbReference type="PANTHER" id="PTHR12111:SF1">
    <property type="entry name" value="SPLICING FACTOR YJU2"/>
    <property type="match status" value="1"/>
</dbReference>
<feature type="region of interest" description="Disordered" evidence="10">
    <location>
        <begin position="11"/>
        <end position="30"/>
    </location>
</feature>
<feature type="binding site" evidence="8">
    <location>
        <position position="86"/>
    </location>
    <ligand>
        <name>Zn(2+)</name>
        <dbReference type="ChEBI" id="CHEBI:29105"/>
    </ligand>
</feature>
<dbReference type="GO" id="GO:0046872">
    <property type="term" value="F:metal ion binding"/>
    <property type="evidence" value="ECO:0007669"/>
    <property type="project" value="UniProtKB-KW"/>
</dbReference>
<reference evidence="12" key="1">
    <citation type="journal article" date="2012" name="Mol. Plant Microbe Interact.">
        <title>A highly conserved effector in Fusarium oxysporum is required for full virulence on Arabidopsis.</title>
        <authorList>
            <person name="Thatcher L.F."/>
            <person name="Gardiner D.M."/>
            <person name="Kazan K."/>
            <person name="Manners J."/>
        </authorList>
    </citation>
    <scope>NUCLEOTIDE SEQUENCE [LARGE SCALE GENOMIC DNA]</scope>
    <source>
        <strain evidence="12">Fo5176</strain>
    </source>
</reference>
<dbReference type="STRING" id="426428.A0A0D2XC82"/>
<evidence type="ECO:0000256" key="5">
    <source>
        <dbReference type="ARBA" id="ARBA00022833"/>
    </source>
</evidence>
<evidence type="ECO:0000256" key="9">
    <source>
        <dbReference type="SAM" id="Coils"/>
    </source>
</evidence>
<reference evidence="11" key="2">
    <citation type="submission" date="2025-08" db="UniProtKB">
        <authorList>
            <consortium name="EnsemblFungi"/>
        </authorList>
    </citation>
    <scope>IDENTIFICATION</scope>
    <source>
        <strain evidence="11">4287 / CBS 123668 / FGSC 9935 / NRRL 34936</strain>
    </source>
</reference>
<keyword evidence="5 8" id="KW-0862">Zinc</keyword>
<evidence type="ECO:0000256" key="7">
    <source>
        <dbReference type="ARBA" id="ARBA00023242"/>
    </source>
</evidence>
<protein>
    <recommendedName>
        <fullName evidence="8">Splicing factor YJU2</fullName>
    </recommendedName>
</protein>
<dbReference type="PANTHER" id="PTHR12111">
    <property type="entry name" value="SPLICING FACTOR YJU2"/>
    <property type="match status" value="1"/>
</dbReference>
<feature type="binding site" evidence="8">
    <location>
        <position position="83"/>
    </location>
    <ligand>
        <name>Zn(2+)</name>
        <dbReference type="ChEBI" id="CHEBI:29105"/>
    </ligand>
</feature>
<proteinExistence type="inferred from homology"/>
<name>A0A0D2XC82_FUSOF</name>
<evidence type="ECO:0000256" key="1">
    <source>
        <dbReference type="ARBA" id="ARBA00004123"/>
    </source>
</evidence>
<comment type="subcellular location">
    <subcellularLocation>
        <location evidence="1 8">Nucleus</location>
    </subcellularLocation>
</comment>
<keyword evidence="9" id="KW-0175">Coiled coil</keyword>
<keyword evidence="4 8" id="KW-0747">Spliceosome</keyword>
<gene>
    <name evidence="11" type="primary">28943751</name>
</gene>
<evidence type="ECO:0000256" key="10">
    <source>
        <dbReference type="SAM" id="MobiDB-lite"/>
    </source>
</evidence>
<keyword evidence="3 8" id="KW-0479">Metal-binding</keyword>
<dbReference type="GO" id="GO:0000349">
    <property type="term" value="P:generation of catalytic spliceosome for first transesterification step"/>
    <property type="evidence" value="ECO:0007669"/>
    <property type="project" value="UniProtKB-UniRule"/>
</dbReference>
<dbReference type="AlphaFoldDB" id="A0A0D2XC82"/>
<organism evidence="11 12">
    <name type="scientific">Fusarium oxysporum (strain Fo5176)</name>
    <name type="common">Fusarium vascular wilt</name>
    <dbReference type="NCBI Taxonomy" id="660025"/>
    <lineage>
        <taxon>Eukaryota</taxon>
        <taxon>Fungi</taxon>
        <taxon>Dikarya</taxon>
        <taxon>Ascomycota</taxon>
        <taxon>Pezizomycotina</taxon>
        <taxon>Sordariomycetes</taxon>
        <taxon>Hypocreomycetidae</taxon>
        <taxon>Hypocreales</taxon>
        <taxon>Nectriaceae</taxon>
        <taxon>Fusarium</taxon>
        <taxon>Fusarium oxysporum species complex</taxon>
    </lineage>
</organism>
<feature type="binding site" evidence="8">
    <location>
        <position position="49"/>
    </location>
    <ligand>
        <name>Zn(2+)</name>
        <dbReference type="ChEBI" id="CHEBI:29105"/>
    </ligand>
</feature>
<evidence type="ECO:0000256" key="8">
    <source>
        <dbReference type="HAMAP-Rule" id="MF_03226"/>
    </source>
</evidence>
<evidence type="ECO:0000256" key="6">
    <source>
        <dbReference type="ARBA" id="ARBA00023187"/>
    </source>
</evidence>
<dbReference type="Pfam" id="PF04502">
    <property type="entry name" value="Saf4_Yju2"/>
    <property type="match status" value="1"/>
</dbReference>
<accession>A0A0D2XC82</accession>
<feature type="coiled-coil region" evidence="9">
    <location>
        <begin position="117"/>
        <end position="167"/>
    </location>
</feature>
<feature type="binding site" evidence="8">
    <location>
        <position position="46"/>
    </location>
    <ligand>
        <name>Zn(2+)</name>
        <dbReference type="ChEBI" id="CHEBI:29105"/>
    </ligand>
</feature>
<comment type="function">
    <text evidence="8">Part of the spliceosome which catalyzes two sequential transesterification reactions, first the excision of the non-coding intron from pre-mRNA and then the ligation of the coding exons to form the mature mRNA. Plays a role in stabilizing the structure of the spliceosome catalytic core and docking of the branch helix into the active site, producing 5'-exon and lariat intron-3'-intermediates.</text>
</comment>
<comment type="subunit">
    <text evidence="8">Component of the spliceosome. Present in the activated B complex, the catalytically activated B* complex which catalyzes the branching, the catalytic step 1 C complex catalyzing the exon ligation, and the postcatalytic P complex containing the ligated exons (mRNA) and the excised lariat intron.</text>
</comment>
<dbReference type="Proteomes" id="UP000002489">
    <property type="component" value="Unassembled WGS sequence"/>
</dbReference>
<feature type="region of interest" description="Disordered" evidence="10">
    <location>
        <begin position="222"/>
        <end position="265"/>
    </location>
</feature>
<evidence type="ECO:0000256" key="3">
    <source>
        <dbReference type="ARBA" id="ARBA00022723"/>
    </source>
</evidence>
<evidence type="ECO:0000256" key="2">
    <source>
        <dbReference type="ARBA" id="ARBA00022664"/>
    </source>
</evidence>
<evidence type="ECO:0000313" key="12">
    <source>
        <dbReference type="Proteomes" id="UP000002489"/>
    </source>
</evidence>
<dbReference type="InterPro" id="IPR043701">
    <property type="entry name" value="Yju2"/>
</dbReference>
<keyword evidence="7 8" id="KW-0539">Nucleus</keyword>
<evidence type="ECO:0000256" key="4">
    <source>
        <dbReference type="ARBA" id="ARBA00022728"/>
    </source>
</evidence>
<dbReference type="GO" id="GO:0071006">
    <property type="term" value="C:U2-type catalytic step 1 spliceosome"/>
    <property type="evidence" value="ECO:0007669"/>
    <property type="project" value="UniProtKB-UniRule"/>
</dbReference>
<comment type="similarity">
    <text evidence="8">Belongs to the CWC16 family. YJU2 subfamily.</text>
</comment>
<sequence>MSERKVLQKYYPPDFDPSALQRRRGPKNAGPRIQQVRIMCPFTMRCTRCGAFSNRGLKKNARKETPPDEKYLGIQIVKLSFRCSSCSSEIIIKTDPKNQDYVVVSGAVRNNEPWRNRAAEEESVEQRLDRLEKEEAEAAGEEELDKMEELEAKNQDAQREMAAADALDEIRHRNARINRSEKEGVDFVDTIVRTEDEERERQEKEDEEAAKAAFAAARAQVESSAKVAEPEETSIEPQAPAPTFKRAVKKKKDHAAALGLKKKSS</sequence>
<keyword evidence="6" id="KW-0508">mRNA splicing</keyword>
<dbReference type="EnsemblFungi" id="FOXG_01505T0">
    <property type="protein sequence ID" value="FOXG_01505P0"/>
    <property type="gene ID" value="FOXG_01505"/>
</dbReference>